<dbReference type="Proteomes" id="UP000499080">
    <property type="component" value="Unassembled WGS sequence"/>
</dbReference>
<reference evidence="1 2" key="1">
    <citation type="journal article" date="2019" name="Sci. Rep.">
        <title>Orb-weaving spider Araneus ventricosus genome elucidates the spidroin gene catalogue.</title>
        <authorList>
            <person name="Kono N."/>
            <person name="Nakamura H."/>
            <person name="Ohtoshi R."/>
            <person name="Moran D.A.P."/>
            <person name="Shinohara A."/>
            <person name="Yoshida Y."/>
            <person name="Fujiwara M."/>
            <person name="Mori M."/>
            <person name="Tomita M."/>
            <person name="Arakawa K."/>
        </authorList>
    </citation>
    <scope>NUCLEOTIDE SEQUENCE [LARGE SCALE GENOMIC DNA]</scope>
</reference>
<evidence type="ECO:0008006" key="3">
    <source>
        <dbReference type="Google" id="ProtNLM"/>
    </source>
</evidence>
<name>A0A4Y2HWQ5_ARAVE</name>
<proteinExistence type="predicted"/>
<comment type="caution">
    <text evidence="1">The sequence shown here is derived from an EMBL/GenBank/DDBJ whole genome shotgun (WGS) entry which is preliminary data.</text>
</comment>
<organism evidence="1 2">
    <name type="scientific">Araneus ventricosus</name>
    <name type="common">Orbweaver spider</name>
    <name type="synonym">Epeira ventricosa</name>
    <dbReference type="NCBI Taxonomy" id="182803"/>
    <lineage>
        <taxon>Eukaryota</taxon>
        <taxon>Metazoa</taxon>
        <taxon>Ecdysozoa</taxon>
        <taxon>Arthropoda</taxon>
        <taxon>Chelicerata</taxon>
        <taxon>Arachnida</taxon>
        <taxon>Araneae</taxon>
        <taxon>Araneomorphae</taxon>
        <taxon>Entelegynae</taxon>
        <taxon>Araneoidea</taxon>
        <taxon>Araneidae</taxon>
        <taxon>Araneus</taxon>
    </lineage>
</organism>
<protein>
    <recommendedName>
        <fullName evidence="3">Histone-lysine N-methyltransferase SETMAR</fullName>
    </recommendedName>
</protein>
<dbReference type="InterPro" id="IPR036397">
    <property type="entry name" value="RNaseH_sf"/>
</dbReference>
<dbReference type="EMBL" id="BGPR01002221">
    <property type="protein sequence ID" value="GBM69954.1"/>
    <property type="molecule type" value="Genomic_DNA"/>
</dbReference>
<gene>
    <name evidence="1" type="ORF">AVEN_210605_1</name>
</gene>
<accession>A0A4Y2HWQ5</accession>
<dbReference type="GO" id="GO:0003676">
    <property type="term" value="F:nucleic acid binding"/>
    <property type="evidence" value="ECO:0007669"/>
    <property type="project" value="InterPro"/>
</dbReference>
<dbReference type="Gene3D" id="3.30.420.10">
    <property type="entry name" value="Ribonuclease H-like superfamily/Ribonuclease H"/>
    <property type="match status" value="1"/>
</dbReference>
<evidence type="ECO:0000313" key="2">
    <source>
        <dbReference type="Proteomes" id="UP000499080"/>
    </source>
</evidence>
<evidence type="ECO:0000313" key="1">
    <source>
        <dbReference type="EMBL" id="GBM69954.1"/>
    </source>
</evidence>
<dbReference type="AlphaFoldDB" id="A0A4Y2HWQ5"/>
<keyword evidence="2" id="KW-1185">Reference proteome</keyword>
<sequence>MSCRRINIAGRIDAPTKCELRSVIRFFTQKVGLWKTIDAAVSCQTLRQLRRALLTSGVVLIHDSTRPHSAVVTQQLLEQFKRFVSDHPAYSPDLTMRDFHIIL</sequence>